<evidence type="ECO:0000313" key="3">
    <source>
        <dbReference type="Proteomes" id="UP000536534"/>
    </source>
</evidence>
<feature type="transmembrane region" description="Helical" evidence="1">
    <location>
        <begin position="44"/>
        <end position="62"/>
    </location>
</feature>
<evidence type="ECO:0000313" key="2">
    <source>
        <dbReference type="EMBL" id="NLF52795.1"/>
    </source>
</evidence>
<gene>
    <name evidence="2" type="ORF">GX576_00050</name>
</gene>
<reference evidence="2 3" key="1">
    <citation type="journal article" date="2020" name="Biotechnol. Biofuels">
        <title>New insights from the biogas microbiome by comprehensive genome-resolved metagenomics of nearly 1600 species originating from multiple anaerobic digesters.</title>
        <authorList>
            <person name="Campanaro S."/>
            <person name="Treu L."/>
            <person name="Rodriguez-R L.M."/>
            <person name="Kovalovszki A."/>
            <person name="Ziels R.M."/>
            <person name="Maus I."/>
            <person name="Zhu X."/>
            <person name="Kougias P.G."/>
            <person name="Basile A."/>
            <person name="Luo G."/>
            <person name="Schluter A."/>
            <person name="Konstantinidis K.T."/>
            <person name="Angelidaki I."/>
        </authorList>
    </citation>
    <scope>NUCLEOTIDE SEQUENCE [LARGE SCALE GENOMIC DNA]</scope>
    <source>
        <strain evidence="2">AS06rmzACSIP_256</strain>
    </source>
</reference>
<dbReference type="InterPro" id="IPR021320">
    <property type="entry name" value="DUF2905"/>
</dbReference>
<sequence>MLKWFLVIVVLVLVTGLMQPGLARRLRLGRLPGDLHFSFRGRGYHLPFTTTLLLSLLAWLLLRSI</sequence>
<keyword evidence="1" id="KW-1133">Transmembrane helix</keyword>
<accession>A0A7X7R691</accession>
<dbReference type="AlphaFoldDB" id="A0A7X7R691"/>
<evidence type="ECO:0000256" key="1">
    <source>
        <dbReference type="SAM" id="Phobius"/>
    </source>
</evidence>
<name>A0A7X7R691_9RHOO</name>
<dbReference type="EMBL" id="JAAYYV010000001">
    <property type="protein sequence ID" value="NLF52795.1"/>
    <property type="molecule type" value="Genomic_DNA"/>
</dbReference>
<keyword evidence="1" id="KW-0472">Membrane</keyword>
<organism evidence="2 3">
    <name type="scientific">Thauera phenolivorans</name>
    <dbReference type="NCBI Taxonomy" id="1792543"/>
    <lineage>
        <taxon>Bacteria</taxon>
        <taxon>Pseudomonadati</taxon>
        <taxon>Pseudomonadota</taxon>
        <taxon>Betaproteobacteria</taxon>
        <taxon>Rhodocyclales</taxon>
        <taxon>Zoogloeaceae</taxon>
        <taxon>Thauera</taxon>
    </lineage>
</organism>
<keyword evidence="1" id="KW-0812">Transmembrane</keyword>
<protein>
    <submittedName>
        <fullName evidence="2">DUF2905 family protein</fullName>
    </submittedName>
</protein>
<comment type="caution">
    <text evidence="2">The sequence shown here is derived from an EMBL/GenBank/DDBJ whole genome shotgun (WGS) entry which is preliminary data.</text>
</comment>
<proteinExistence type="predicted"/>
<dbReference type="Proteomes" id="UP000536534">
    <property type="component" value="Unassembled WGS sequence"/>
</dbReference>
<dbReference type="Pfam" id="PF11146">
    <property type="entry name" value="DUF2905"/>
    <property type="match status" value="1"/>
</dbReference>